<dbReference type="AlphaFoldDB" id="E3J446"/>
<dbReference type="GO" id="GO:0008168">
    <property type="term" value="F:methyltransferase activity"/>
    <property type="evidence" value="ECO:0007669"/>
    <property type="project" value="UniProtKB-KW"/>
</dbReference>
<dbReference type="STRING" id="298654.FraEuI1c_3818"/>
<dbReference type="InterPro" id="IPR041698">
    <property type="entry name" value="Methyltransf_25"/>
</dbReference>
<dbReference type="KEGG" id="fri:FraEuI1c_3818"/>
<dbReference type="eggNOG" id="COG2226">
    <property type="taxonomic scope" value="Bacteria"/>
</dbReference>
<evidence type="ECO:0000313" key="3">
    <source>
        <dbReference type="EMBL" id="ADP81825.1"/>
    </source>
</evidence>
<keyword evidence="1 3" id="KW-0808">Transferase</keyword>
<dbReference type="PANTHER" id="PTHR43861">
    <property type="entry name" value="TRANS-ACONITATE 2-METHYLTRANSFERASE-RELATED"/>
    <property type="match status" value="1"/>
</dbReference>
<dbReference type="EMBL" id="CP002299">
    <property type="protein sequence ID" value="ADP81825.1"/>
    <property type="molecule type" value="Genomic_DNA"/>
</dbReference>
<proteinExistence type="predicted"/>
<dbReference type="InterPro" id="IPR029063">
    <property type="entry name" value="SAM-dependent_MTases_sf"/>
</dbReference>
<dbReference type="Proteomes" id="UP000002484">
    <property type="component" value="Chromosome"/>
</dbReference>
<dbReference type="SUPFAM" id="SSF53335">
    <property type="entry name" value="S-adenosyl-L-methionine-dependent methyltransferases"/>
    <property type="match status" value="1"/>
</dbReference>
<keyword evidence="3" id="KW-0489">Methyltransferase</keyword>
<dbReference type="OrthoDB" id="4307675at2"/>
<accession>E3J446</accession>
<gene>
    <name evidence="3" type="ordered locus">FraEuI1c_3818</name>
</gene>
<dbReference type="CDD" id="cd02440">
    <property type="entry name" value="AdoMet_MTases"/>
    <property type="match status" value="1"/>
</dbReference>
<evidence type="ECO:0000259" key="2">
    <source>
        <dbReference type="Pfam" id="PF13649"/>
    </source>
</evidence>
<dbReference type="HOGENOM" id="CLU_037990_11_2_11"/>
<evidence type="ECO:0000313" key="4">
    <source>
        <dbReference type="Proteomes" id="UP000002484"/>
    </source>
</evidence>
<name>E3J446_PSEI1</name>
<sequence>MSQFHFDPETYLAMVLSEVPDYERLQDEVAAASAGRAVARALDLGAGTGETSRRVLAAHPAAALVALDESDGMLAAAREHLPADRVDFVVGRLEDPLPTGPFDLVVSALAVHHLDGPGKQELFARVAGVLAPGGRFVLADVVVPDDPADVVTPVDDEYDQPSRLPDQLAWLRQAGLSPTVTWHHLDLAVLTADHPA</sequence>
<feature type="domain" description="Methyltransferase" evidence="2">
    <location>
        <begin position="42"/>
        <end position="134"/>
    </location>
</feature>
<dbReference type="GO" id="GO:0032259">
    <property type="term" value="P:methylation"/>
    <property type="evidence" value="ECO:0007669"/>
    <property type="project" value="UniProtKB-KW"/>
</dbReference>
<dbReference type="Gene3D" id="3.40.50.150">
    <property type="entry name" value="Vaccinia Virus protein VP39"/>
    <property type="match status" value="1"/>
</dbReference>
<evidence type="ECO:0000256" key="1">
    <source>
        <dbReference type="ARBA" id="ARBA00022679"/>
    </source>
</evidence>
<protein>
    <submittedName>
        <fullName evidence="3">Methyltransferase type 11</fullName>
    </submittedName>
</protein>
<organism evidence="3 4">
    <name type="scientific">Pseudofrankia inefficax (strain DSM 45817 / CECT 9037 / DDB 130130 / EuI1c)</name>
    <name type="common">Frankia inefficax</name>
    <dbReference type="NCBI Taxonomy" id="298654"/>
    <lineage>
        <taxon>Bacteria</taxon>
        <taxon>Bacillati</taxon>
        <taxon>Actinomycetota</taxon>
        <taxon>Actinomycetes</taxon>
        <taxon>Frankiales</taxon>
        <taxon>Frankiaceae</taxon>
        <taxon>Pseudofrankia</taxon>
    </lineage>
</organism>
<reference evidence="3 4" key="1">
    <citation type="submission" date="2010-10" db="EMBL/GenBank/DDBJ databases">
        <title>Complete sequence of Frankia sp. EuI1c.</title>
        <authorList>
            <consortium name="US DOE Joint Genome Institute"/>
            <person name="Lucas S."/>
            <person name="Copeland A."/>
            <person name="Lapidus A."/>
            <person name="Cheng J.-F."/>
            <person name="Bruce D."/>
            <person name="Goodwin L."/>
            <person name="Pitluck S."/>
            <person name="Chertkov O."/>
            <person name="Detter J.C."/>
            <person name="Han C."/>
            <person name="Tapia R."/>
            <person name="Land M."/>
            <person name="Hauser L."/>
            <person name="Jeffries C."/>
            <person name="Kyrpides N."/>
            <person name="Ivanova N."/>
            <person name="Mikhailova N."/>
            <person name="Beauchemin N."/>
            <person name="Sen A."/>
            <person name="Sur S.A."/>
            <person name="Gtari M."/>
            <person name="Wall L."/>
            <person name="Tisa L."/>
            <person name="Woyke T."/>
        </authorList>
    </citation>
    <scope>NUCLEOTIDE SEQUENCE [LARGE SCALE GENOMIC DNA]</scope>
    <source>
        <strain evidence="4">DSM 45817 / CECT 9037 / EuI1c</strain>
    </source>
</reference>
<keyword evidence="4" id="KW-1185">Reference proteome</keyword>
<dbReference type="Pfam" id="PF13649">
    <property type="entry name" value="Methyltransf_25"/>
    <property type="match status" value="1"/>
</dbReference>
<dbReference type="InParanoid" id="E3J446"/>